<feature type="signal peptide" evidence="4">
    <location>
        <begin position="1"/>
        <end position="25"/>
    </location>
</feature>
<dbReference type="InterPro" id="IPR051299">
    <property type="entry name" value="AB_hydrolase_lip/est"/>
</dbReference>
<feature type="chain" id="PRO_5004880525" description="triacylglycerol lipase" evidence="4">
    <location>
        <begin position="26"/>
        <end position="341"/>
    </location>
</feature>
<dbReference type="Gene3D" id="3.40.50.1820">
    <property type="entry name" value="alpha/beta hydrolase"/>
    <property type="match status" value="1"/>
</dbReference>
<dbReference type="GO" id="GO:0004806">
    <property type="term" value="F:triacylglycerol lipase activity"/>
    <property type="evidence" value="ECO:0007669"/>
    <property type="project" value="UniProtKB-EC"/>
</dbReference>
<dbReference type="RefSeq" id="XP_022458286.1">
    <property type="nucleotide sequence ID" value="XM_022602486.1"/>
</dbReference>
<evidence type="ECO:0000256" key="3">
    <source>
        <dbReference type="ARBA" id="ARBA00022801"/>
    </source>
</evidence>
<sequence length="341" mass="38213">MLVSLRFYDILAFITLLLLSRATGSLQEFDSSKNQLVLGNAQDSSASGISERLHQQFRTYADLVDISYCITSLTSIKKPFKCNVGCDKFPNTTVVYQWTTDSDAILDHSMLVSGYIAVDNLTRSIYVSLRGTKSFTDTLSDIEITQMTFANPGNHLSKCVNCKVHAGFYMTYRNTVGRIDPVLSDLIKLYPAYQVLFLGHSLGGAVAMLLPIHLIETQGFKNFRVVTYGQPIVGNEAFADWYEKSLDANGLLDSRLFYRITNIGDQIPTLPRSQISTPIIYEQVSGEIFLSQIETDIPKEAVWVCNGRSDRHCLKNSYFSADAHLIYYKKIGTCIPNINND</sequence>
<dbReference type="HOGENOM" id="CLU_032957_3_2_1"/>
<evidence type="ECO:0000256" key="1">
    <source>
        <dbReference type="ARBA" id="ARBA00013279"/>
    </source>
</evidence>
<dbReference type="STRING" id="1382522.W6MVH2"/>
<reference evidence="6" key="1">
    <citation type="submission" date="2013-12" db="EMBL/GenBank/DDBJ databases">
        <authorList>
            <person name="Genoscope - CEA"/>
        </authorList>
    </citation>
    <scope>NUCLEOTIDE SEQUENCE</scope>
    <source>
        <strain evidence="6">CBS 1993</strain>
    </source>
</reference>
<evidence type="ECO:0000259" key="5">
    <source>
        <dbReference type="Pfam" id="PF01764"/>
    </source>
</evidence>
<dbReference type="EMBL" id="HG793127">
    <property type="protein sequence ID" value="CDK26280.1"/>
    <property type="molecule type" value="Genomic_DNA"/>
</dbReference>
<evidence type="ECO:0000313" key="6">
    <source>
        <dbReference type="EMBL" id="CDK26280.1"/>
    </source>
</evidence>
<dbReference type="SUPFAM" id="SSF53474">
    <property type="entry name" value="alpha/beta-Hydrolases"/>
    <property type="match status" value="1"/>
</dbReference>
<organism evidence="6 7">
    <name type="scientific">Kuraishia capsulata CBS 1993</name>
    <dbReference type="NCBI Taxonomy" id="1382522"/>
    <lineage>
        <taxon>Eukaryota</taxon>
        <taxon>Fungi</taxon>
        <taxon>Dikarya</taxon>
        <taxon>Ascomycota</taxon>
        <taxon>Saccharomycotina</taxon>
        <taxon>Pichiomycetes</taxon>
        <taxon>Pichiales</taxon>
        <taxon>Pichiaceae</taxon>
        <taxon>Kuraishia</taxon>
    </lineage>
</organism>
<dbReference type="Proteomes" id="UP000019384">
    <property type="component" value="Unassembled WGS sequence"/>
</dbReference>
<keyword evidence="7" id="KW-1185">Reference proteome</keyword>
<dbReference type="AlphaFoldDB" id="W6MVH2"/>
<dbReference type="PANTHER" id="PTHR46640:SF1">
    <property type="entry name" value="FUNGAL LIPASE-LIKE DOMAIN-CONTAINING PROTEIN-RELATED"/>
    <property type="match status" value="1"/>
</dbReference>
<dbReference type="OrthoDB" id="438440at2759"/>
<dbReference type="InterPro" id="IPR002921">
    <property type="entry name" value="Fungal_lipase-type"/>
</dbReference>
<dbReference type="GeneID" id="34519674"/>
<accession>W6MVH2</accession>
<gene>
    <name evidence="6" type="ORF">KUCA_T00002251001</name>
</gene>
<protein>
    <recommendedName>
        <fullName evidence="1">triacylglycerol lipase</fullName>
        <ecNumber evidence="1">3.1.1.3</ecNumber>
    </recommendedName>
</protein>
<dbReference type="EC" id="3.1.1.3" evidence="1"/>
<keyword evidence="2 4" id="KW-0732">Signal</keyword>
<dbReference type="CDD" id="cd00519">
    <property type="entry name" value="Lipase_3"/>
    <property type="match status" value="1"/>
</dbReference>
<feature type="domain" description="Fungal lipase-type" evidence="5">
    <location>
        <begin position="126"/>
        <end position="272"/>
    </location>
</feature>
<name>W6MVH2_9ASCO</name>
<keyword evidence="3" id="KW-0378">Hydrolase</keyword>
<evidence type="ECO:0000256" key="4">
    <source>
        <dbReference type="SAM" id="SignalP"/>
    </source>
</evidence>
<dbReference type="GO" id="GO:0006629">
    <property type="term" value="P:lipid metabolic process"/>
    <property type="evidence" value="ECO:0007669"/>
    <property type="project" value="InterPro"/>
</dbReference>
<evidence type="ECO:0000313" key="7">
    <source>
        <dbReference type="Proteomes" id="UP000019384"/>
    </source>
</evidence>
<dbReference type="InterPro" id="IPR029058">
    <property type="entry name" value="AB_hydrolase_fold"/>
</dbReference>
<reference evidence="6" key="2">
    <citation type="submission" date="2014-02" db="EMBL/GenBank/DDBJ databases">
        <title>Complete DNA sequence of /Kuraishia capsulata/ illustrates novel genomic features among budding yeasts (/Saccharomycotina/).</title>
        <authorList>
            <person name="Morales L."/>
            <person name="Noel B."/>
            <person name="Porcel B."/>
            <person name="Marcet-Houben M."/>
            <person name="Hullo M-F."/>
            <person name="Sacerdot C."/>
            <person name="Tekaia F."/>
            <person name="Leh-Louis V."/>
            <person name="Despons L."/>
            <person name="Khanna V."/>
            <person name="Aury J-M."/>
            <person name="Barbe V."/>
            <person name="Couloux A."/>
            <person name="Labadie K."/>
            <person name="Pelletier E."/>
            <person name="Souciet J-L."/>
            <person name="Boekhout T."/>
            <person name="Gabaldon T."/>
            <person name="Wincker P."/>
            <person name="Dujon B."/>
        </authorList>
    </citation>
    <scope>NUCLEOTIDE SEQUENCE</scope>
    <source>
        <strain evidence="6">CBS 1993</strain>
    </source>
</reference>
<proteinExistence type="predicted"/>
<evidence type="ECO:0000256" key="2">
    <source>
        <dbReference type="ARBA" id="ARBA00022729"/>
    </source>
</evidence>
<dbReference type="Pfam" id="PF01764">
    <property type="entry name" value="Lipase_3"/>
    <property type="match status" value="1"/>
</dbReference>
<dbReference type="PANTHER" id="PTHR46640">
    <property type="entry name" value="TRIACYLGLYCEROL LIPASE, PUTATIVE (AFU_ORTHOLOGUE AFUA_6G06510)-RELATED"/>
    <property type="match status" value="1"/>
</dbReference>